<organism evidence="25 26">
    <name type="scientific">Leptotrombidium deliense</name>
    <dbReference type="NCBI Taxonomy" id="299467"/>
    <lineage>
        <taxon>Eukaryota</taxon>
        <taxon>Metazoa</taxon>
        <taxon>Ecdysozoa</taxon>
        <taxon>Arthropoda</taxon>
        <taxon>Chelicerata</taxon>
        <taxon>Arachnida</taxon>
        <taxon>Acari</taxon>
        <taxon>Acariformes</taxon>
        <taxon>Trombidiformes</taxon>
        <taxon>Prostigmata</taxon>
        <taxon>Anystina</taxon>
        <taxon>Parasitengona</taxon>
        <taxon>Trombiculoidea</taxon>
        <taxon>Trombiculidae</taxon>
        <taxon>Leptotrombidium</taxon>
    </lineage>
</organism>
<evidence type="ECO:0000259" key="23">
    <source>
        <dbReference type="Pfam" id="PF14260"/>
    </source>
</evidence>
<dbReference type="PRINTS" id="PR00106">
    <property type="entry name" value="DNAPOLB"/>
</dbReference>
<dbReference type="AlphaFoldDB" id="A0A443S6M5"/>
<dbReference type="GO" id="GO:0051539">
    <property type="term" value="F:4 iron, 4 sulfur cluster binding"/>
    <property type="evidence" value="ECO:0007669"/>
    <property type="project" value="UniProtKB-KW"/>
</dbReference>
<feature type="domain" description="DNA-directed DNA polymerase family B multifunctional" evidence="21">
    <location>
        <begin position="443"/>
        <end position="874"/>
    </location>
</feature>
<evidence type="ECO:0000256" key="7">
    <source>
        <dbReference type="ARBA" id="ARBA00022705"/>
    </source>
</evidence>
<evidence type="ECO:0000256" key="3">
    <source>
        <dbReference type="ARBA" id="ARBA00005755"/>
    </source>
</evidence>
<comment type="similarity">
    <text evidence="3 20">Belongs to the DNA polymerase type-B family.</text>
</comment>
<dbReference type="FunFam" id="3.30.420.10:FF:000004">
    <property type="entry name" value="DNA polymerase"/>
    <property type="match status" value="1"/>
</dbReference>
<sequence length="1009" mass="115777">MDKWMRAESITTANCFVFQHLELDYYISAEYPVVRIYGINERGNSVLVHVHGFHPYFYILPPLYLNNSHLSEFKESLNLLMKKKHYNQLQTSDAIINVEFIEKQNIYGYQGSNRFLKITTSTPDLIWAVSRVFQGNYFTKFSRETYESNIDYKIRFMVDTSIVGCCWIRVDNCTFRYDQQKQSHCQIECDVRYSDITALAPEEGEWSKIAPFRILSFDIEVAGRKGIFPEPEHDPVIQISNCIMFHGETEPFVKCLFTLKSCAPITGATIFSYETEEDLLSAWSAFITKTDPDIITGYNILNFDFTYLLKRAARLQVSRFPFFGRIKHAATSMETKSFQSKQMGNRNFSDIKISGRCPFDLFQVVLRDYKLRSYSLNAVSYHFLEEQKEDVHYSIITDLQNGDENTRRRLAVYCLKDAVLPLRLLDKLMCIINYMEMARVTGVPLNYLLTRGQQVKVTAQLMKFAKQSNFILPTTDYNKQKFGDPLSYTGATVIEPMKGYYDVPIATLDFCSLYPSIMIAHNLCYTTLVTNTSLINESLVKTPSGSFFVKPHVRKGLLPQILEHLIETRKAVKQMLKREKDPFKIKVLDGRQYALKVSANSVYGFTGAQNGILPCLAISESVTAFGRQMIEMTKYAVEQQFKLENGYPADAVVIYGDTDSVMVKFGVSNVADAMKLGNEAAKFVSTQFIAPIKLEFEKVYFPYLLINKKRYAGLYYSNAVAFDKMDTKGIETVRRDNCPLVSKLITTCLKKLLIDKNPDEAIAYTQRIISDLLCDKIDIADLIISKEYSKEADSYAAKQAHVELVKKLIARDPGSAPKLGERVQYVIITGPKRAPAYTKAEDPIYVMDHCLPIDTDYYLNNQLIKPLLRIFEPIYGPEKAKSLLLYGEHTRRKTVTTVVDGPLSKFMVQRERCLNCKSLLPINSKAAVCDRTECHLHQPELFQTEMCKLQELELLFNKLWTQCQRCTGNLHENVICSSRDCPIFYKRKKTTIDLSKQQQTINKFGIPSW</sequence>
<dbReference type="NCBIfam" id="TIGR00592">
    <property type="entry name" value="pol2"/>
    <property type="match status" value="1"/>
</dbReference>
<dbReference type="Pfam" id="PF03104">
    <property type="entry name" value="DNA_pol_B_exo1"/>
    <property type="match status" value="1"/>
</dbReference>
<dbReference type="SUPFAM" id="SSF56672">
    <property type="entry name" value="DNA/RNA polymerases"/>
    <property type="match status" value="1"/>
</dbReference>
<keyword evidence="26" id="KW-1185">Reference proteome</keyword>
<evidence type="ECO:0000259" key="21">
    <source>
        <dbReference type="Pfam" id="PF00136"/>
    </source>
</evidence>
<keyword evidence="13" id="KW-0269">Exonuclease</keyword>
<dbReference type="VEuPathDB" id="VectorBase:LDEU008844"/>
<evidence type="ECO:0000256" key="4">
    <source>
        <dbReference type="ARBA" id="ARBA00022485"/>
    </source>
</evidence>
<gene>
    <name evidence="25" type="ORF">B4U80_09366</name>
</gene>
<evidence type="ECO:0000256" key="9">
    <source>
        <dbReference type="ARBA" id="ARBA00022723"/>
    </source>
</evidence>
<dbReference type="GO" id="GO:0003887">
    <property type="term" value="F:DNA-directed DNA polymerase activity"/>
    <property type="evidence" value="ECO:0007669"/>
    <property type="project" value="UniProtKB-KW"/>
</dbReference>
<dbReference type="Gene3D" id="3.30.420.10">
    <property type="entry name" value="Ribonuclease H-like superfamily/Ribonuclease H"/>
    <property type="match status" value="1"/>
</dbReference>
<dbReference type="GO" id="GO:0006297">
    <property type="term" value="P:nucleotide-excision repair, DNA gap filling"/>
    <property type="evidence" value="ECO:0007669"/>
    <property type="project" value="TreeGrafter"/>
</dbReference>
<dbReference type="Gene3D" id="3.30.342.10">
    <property type="entry name" value="DNA Polymerase, chain B, domain 1"/>
    <property type="match status" value="1"/>
</dbReference>
<dbReference type="Proteomes" id="UP000288716">
    <property type="component" value="Unassembled WGS sequence"/>
</dbReference>
<evidence type="ECO:0000256" key="13">
    <source>
        <dbReference type="ARBA" id="ARBA00022839"/>
    </source>
</evidence>
<dbReference type="SMART" id="SM00486">
    <property type="entry name" value="POLBc"/>
    <property type="match status" value="1"/>
</dbReference>
<evidence type="ECO:0000256" key="17">
    <source>
        <dbReference type="ARBA" id="ARBA00023125"/>
    </source>
</evidence>
<comment type="subcellular location">
    <subcellularLocation>
        <location evidence="2 20">Nucleus</location>
    </subcellularLocation>
</comment>
<evidence type="ECO:0000259" key="22">
    <source>
        <dbReference type="Pfam" id="PF03104"/>
    </source>
</evidence>
<dbReference type="Pfam" id="PF14260">
    <property type="entry name" value="zf-C4pol"/>
    <property type="match status" value="1"/>
</dbReference>
<evidence type="ECO:0000256" key="11">
    <source>
        <dbReference type="ARBA" id="ARBA00022801"/>
    </source>
</evidence>
<keyword evidence="5 20" id="KW-0808">Transferase</keyword>
<dbReference type="SUPFAM" id="SSF53098">
    <property type="entry name" value="Ribonuclease H-like"/>
    <property type="match status" value="1"/>
</dbReference>
<dbReference type="InterPro" id="IPR023211">
    <property type="entry name" value="DNA_pol_palm_dom_sf"/>
</dbReference>
<keyword evidence="17 20" id="KW-0238">DNA-binding</keyword>
<evidence type="ECO:0000256" key="15">
    <source>
        <dbReference type="ARBA" id="ARBA00023004"/>
    </source>
</evidence>
<dbReference type="PANTHER" id="PTHR10322:SF23">
    <property type="entry name" value="DNA POLYMERASE DELTA CATALYTIC SUBUNIT"/>
    <property type="match status" value="1"/>
</dbReference>
<keyword evidence="15 20" id="KW-0408">Iron</keyword>
<dbReference type="Gene3D" id="1.10.132.60">
    <property type="entry name" value="DNA polymerase family B, C-terminal domain"/>
    <property type="match status" value="1"/>
</dbReference>
<feature type="domain" description="DNA-directed DNA polymerase family B exonuclease" evidence="22">
    <location>
        <begin position="144"/>
        <end position="379"/>
    </location>
</feature>
<dbReference type="InterPro" id="IPR036397">
    <property type="entry name" value="RNaseH_sf"/>
</dbReference>
<keyword evidence="18 20" id="KW-0539">Nucleus</keyword>
<dbReference type="Pfam" id="PF24055">
    <property type="entry name" value="POL3_N"/>
    <property type="match status" value="1"/>
</dbReference>
<dbReference type="InterPro" id="IPR043502">
    <property type="entry name" value="DNA/RNA_pol_sf"/>
</dbReference>
<evidence type="ECO:0000256" key="1">
    <source>
        <dbReference type="ARBA" id="ARBA00001966"/>
    </source>
</evidence>
<dbReference type="InterPro" id="IPR006172">
    <property type="entry name" value="DNA-dir_DNA_pol_B"/>
</dbReference>
<keyword evidence="9 20" id="KW-0479">Metal-binding</keyword>
<dbReference type="InterPro" id="IPR025687">
    <property type="entry name" value="Znf-C4pol"/>
</dbReference>
<dbReference type="InterPro" id="IPR017964">
    <property type="entry name" value="DNA-dir_DNA_pol_B_CS"/>
</dbReference>
<dbReference type="InterPro" id="IPR042087">
    <property type="entry name" value="DNA_pol_B_thumb"/>
</dbReference>
<reference evidence="25 26" key="1">
    <citation type="journal article" date="2018" name="Gigascience">
        <title>Genomes of trombidid mites reveal novel predicted allergens and laterally-transferred genes associated with secondary metabolism.</title>
        <authorList>
            <person name="Dong X."/>
            <person name="Chaisiri K."/>
            <person name="Xia D."/>
            <person name="Armstrong S.D."/>
            <person name="Fang Y."/>
            <person name="Donnelly M.J."/>
            <person name="Kadowaki T."/>
            <person name="McGarry J.W."/>
            <person name="Darby A.C."/>
            <person name="Makepeace B.L."/>
        </authorList>
    </citation>
    <scope>NUCLEOTIDE SEQUENCE [LARGE SCALE GENOMIC DNA]</scope>
    <source>
        <strain evidence="25">UoL-UT</strain>
    </source>
</reference>
<keyword evidence="8" id="KW-0540">Nuclease</keyword>
<evidence type="ECO:0000259" key="24">
    <source>
        <dbReference type="Pfam" id="PF24055"/>
    </source>
</evidence>
<keyword evidence="12 20" id="KW-0862">Zinc</keyword>
<keyword evidence="6 20" id="KW-0548">Nucleotidyltransferase</keyword>
<evidence type="ECO:0000313" key="26">
    <source>
        <dbReference type="Proteomes" id="UP000288716"/>
    </source>
</evidence>
<keyword evidence="4 20" id="KW-0004">4Fe-4S</keyword>
<dbReference type="Pfam" id="PF00136">
    <property type="entry name" value="DNA_pol_B"/>
    <property type="match status" value="1"/>
</dbReference>
<comment type="caution">
    <text evidence="25">The sequence shown here is derived from an EMBL/GenBank/DDBJ whole genome shotgun (WGS) entry which is preliminary data.</text>
</comment>
<accession>A0A443S6M5</accession>
<evidence type="ECO:0000256" key="2">
    <source>
        <dbReference type="ARBA" id="ARBA00004123"/>
    </source>
</evidence>
<evidence type="ECO:0000256" key="10">
    <source>
        <dbReference type="ARBA" id="ARBA00022771"/>
    </source>
</evidence>
<dbReference type="STRING" id="299467.A0A443S6M5"/>
<keyword evidence="11" id="KW-0378">Hydrolase</keyword>
<evidence type="ECO:0000256" key="18">
    <source>
        <dbReference type="ARBA" id="ARBA00023242"/>
    </source>
</evidence>
<evidence type="ECO:0000256" key="12">
    <source>
        <dbReference type="ARBA" id="ARBA00022833"/>
    </source>
</evidence>
<dbReference type="PANTHER" id="PTHR10322">
    <property type="entry name" value="DNA POLYMERASE CATALYTIC SUBUNIT"/>
    <property type="match status" value="1"/>
</dbReference>
<dbReference type="GO" id="GO:0006287">
    <property type="term" value="P:base-excision repair, gap-filling"/>
    <property type="evidence" value="ECO:0007669"/>
    <property type="project" value="TreeGrafter"/>
</dbReference>
<evidence type="ECO:0000256" key="19">
    <source>
        <dbReference type="ARBA" id="ARBA00049244"/>
    </source>
</evidence>
<evidence type="ECO:0000256" key="20">
    <source>
        <dbReference type="RuleBase" id="RU000442"/>
    </source>
</evidence>
<dbReference type="EMBL" id="NCKV01006922">
    <property type="protein sequence ID" value="RWS23196.1"/>
    <property type="molecule type" value="Genomic_DNA"/>
</dbReference>
<evidence type="ECO:0000256" key="8">
    <source>
        <dbReference type="ARBA" id="ARBA00022722"/>
    </source>
</evidence>
<comment type="catalytic activity">
    <reaction evidence="19 20">
        <text>DNA(n) + a 2'-deoxyribonucleoside 5'-triphosphate = DNA(n+1) + diphosphate</text>
        <dbReference type="Rhea" id="RHEA:22508"/>
        <dbReference type="Rhea" id="RHEA-COMP:17339"/>
        <dbReference type="Rhea" id="RHEA-COMP:17340"/>
        <dbReference type="ChEBI" id="CHEBI:33019"/>
        <dbReference type="ChEBI" id="CHEBI:61560"/>
        <dbReference type="ChEBI" id="CHEBI:173112"/>
        <dbReference type="EC" id="2.7.7.7"/>
    </reaction>
</comment>
<dbReference type="InterPro" id="IPR056435">
    <property type="entry name" value="DPOD/Z_N"/>
</dbReference>
<dbReference type="InterPro" id="IPR050240">
    <property type="entry name" value="DNA_pol_type-B"/>
</dbReference>
<dbReference type="Gene3D" id="3.90.1600.10">
    <property type="entry name" value="Palm domain of DNA polymerase"/>
    <property type="match status" value="1"/>
</dbReference>
<evidence type="ECO:0000313" key="25">
    <source>
        <dbReference type="EMBL" id="RWS23196.1"/>
    </source>
</evidence>
<evidence type="ECO:0000256" key="16">
    <source>
        <dbReference type="ARBA" id="ARBA00023014"/>
    </source>
</evidence>
<dbReference type="Gene3D" id="1.10.287.690">
    <property type="entry name" value="Helix hairpin bin"/>
    <property type="match status" value="1"/>
</dbReference>
<protein>
    <recommendedName>
        <fullName evidence="20">DNA polymerase</fullName>
        <ecNumber evidence="20">2.7.7.7</ecNumber>
    </recommendedName>
</protein>
<evidence type="ECO:0000256" key="5">
    <source>
        <dbReference type="ARBA" id="ARBA00022679"/>
    </source>
</evidence>
<feature type="domain" description="DNA polymerase delta/zeta catalytic subunit N-terminal" evidence="24">
    <location>
        <begin position="52"/>
        <end position="125"/>
    </location>
</feature>
<keyword evidence="10 20" id="KW-0863">Zinc-finger</keyword>
<keyword evidence="7 20" id="KW-0235">DNA replication</keyword>
<name>A0A443S6M5_9ACAR</name>
<dbReference type="InterPro" id="IPR006133">
    <property type="entry name" value="DNA-dir_DNA_pol_B_exonuc"/>
</dbReference>
<dbReference type="GO" id="GO:0008296">
    <property type="term" value="F:3'-5'-DNA exonuclease activity"/>
    <property type="evidence" value="ECO:0007669"/>
    <property type="project" value="TreeGrafter"/>
</dbReference>
<dbReference type="OrthoDB" id="2414538at2759"/>
<dbReference type="GO" id="GO:0043625">
    <property type="term" value="C:delta DNA polymerase complex"/>
    <property type="evidence" value="ECO:0007669"/>
    <property type="project" value="TreeGrafter"/>
</dbReference>
<dbReference type="FunFam" id="1.10.287.690:FF:000001">
    <property type="entry name" value="DNA polymerase"/>
    <property type="match status" value="1"/>
</dbReference>
<dbReference type="GO" id="GO:0008270">
    <property type="term" value="F:zinc ion binding"/>
    <property type="evidence" value="ECO:0007669"/>
    <property type="project" value="UniProtKB-KW"/>
</dbReference>
<dbReference type="InterPro" id="IPR012337">
    <property type="entry name" value="RNaseH-like_sf"/>
</dbReference>
<keyword evidence="14 20" id="KW-0239">DNA-directed DNA polymerase</keyword>
<dbReference type="GO" id="GO:0003677">
    <property type="term" value="F:DNA binding"/>
    <property type="evidence" value="ECO:0007669"/>
    <property type="project" value="UniProtKB-KW"/>
</dbReference>
<evidence type="ECO:0000256" key="14">
    <source>
        <dbReference type="ARBA" id="ARBA00022932"/>
    </source>
</evidence>
<feature type="domain" description="C4-type zinc-finger of DNA polymerase delta" evidence="23">
    <location>
        <begin position="913"/>
        <end position="987"/>
    </location>
</feature>
<dbReference type="GO" id="GO:0045004">
    <property type="term" value="P:DNA replication proofreading"/>
    <property type="evidence" value="ECO:0007669"/>
    <property type="project" value="TreeGrafter"/>
</dbReference>
<evidence type="ECO:0000256" key="6">
    <source>
        <dbReference type="ARBA" id="ARBA00022695"/>
    </source>
</evidence>
<keyword evidence="16 20" id="KW-0411">Iron-sulfur</keyword>
<proteinExistence type="inferred from homology"/>
<dbReference type="GO" id="GO:0000166">
    <property type="term" value="F:nucleotide binding"/>
    <property type="evidence" value="ECO:0007669"/>
    <property type="project" value="InterPro"/>
</dbReference>
<dbReference type="CDD" id="cd05777">
    <property type="entry name" value="DNA_polB_delta_exo"/>
    <property type="match status" value="1"/>
</dbReference>
<comment type="cofactor">
    <cofactor evidence="1 20">
        <name>[4Fe-4S] cluster</name>
        <dbReference type="ChEBI" id="CHEBI:49883"/>
    </cofactor>
</comment>
<dbReference type="EC" id="2.7.7.7" evidence="20"/>
<dbReference type="PROSITE" id="PS00116">
    <property type="entry name" value="DNA_POLYMERASE_B"/>
    <property type="match status" value="1"/>
</dbReference>
<dbReference type="CDD" id="cd05533">
    <property type="entry name" value="POLBc_delta"/>
    <property type="match status" value="1"/>
</dbReference>
<dbReference type="InterPro" id="IPR006134">
    <property type="entry name" value="DNA-dir_DNA_pol_B_multi_dom"/>
</dbReference>